<evidence type="ECO:0000256" key="6">
    <source>
        <dbReference type="ARBA" id="ARBA00022968"/>
    </source>
</evidence>
<keyword evidence="13" id="KW-0732">Signal</keyword>
<evidence type="ECO:0000313" key="14">
    <source>
        <dbReference type="EnsemblMetazoa" id="AATE017176-PA.1"/>
    </source>
</evidence>
<dbReference type="InterPro" id="IPR002659">
    <property type="entry name" value="Glyco_trans_31"/>
</dbReference>
<dbReference type="GO" id="GO:0000139">
    <property type="term" value="C:Golgi membrane"/>
    <property type="evidence" value="ECO:0007669"/>
    <property type="project" value="UniProtKB-SubCell"/>
</dbReference>
<feature type="region of interest" description="Disordered" evidence="12">
    <location>
        <begin position="213"/>
        <end position="244"/>
    </location>
</feature>
<evidence type="ECO:0000256" key="12">
    <source>
        <dbReference type="SAM" id="MobiDB-lite"/>
    </source>
</evidence>
<evidence type="ECO:0000256" key="7">
    <source>
        <dbReference type="ARBA" id="ARBA00022989"/>
    </source>
</evidence>
<dbReference type="PANTHER" id="PTHR11214">
    <property type="entry name" value="BETA-1,3-N-ACETYLGLUCOSAMINYLTRANSFERASE"/>
    <property type="match status" value="1"/>
</dbReference>
<name>A0A182JFM5_ANOAO</name>
<dbReference type="VEuPathDB" id="VectorBase:AATE017176"/>
<evidence type="ECO:0000256" key="3">
    <source>
        <dbReference type="ARBA" id="ARBA00022676"/>
    </source>
</evidence>
<keyword evidence="3 11" id="KW-0328">Glycosyltransferase</keyword>
<dbReference type="Pfam" id="PF01762">
    <property type="entry name" value="Galactosyl_T"/>
    <property type="match status" value="1"/>
</dbReference>
<dbReference type="EC" id="2.4.1.-" evidence="11"/>
<dbReference type="EMBL" id="AXCP01008135">
    <property type="status" value="NOT_ANNOTATED_CDS"/>
    <property type="molecule type" value="Genomic_DNA"/>
</dbReference>
<organism evidence="14">
    <name type="scientific">Anopheles atroparvus</name>
    <name type="common">European mosquito</name>
    <dbReference type="NCBI Taxonomy" id="41427"/>
    <lineage>
        <taxon>Eukaryota</taxon>
        <taxon>Metazoa</taxon>
        <taxon>Ecdysozoa</taxon>
        <taxon>Arthropoda</taxon>
        <taxon>Hexapoda</taxon>
        <taxon>Insecta</taxon>
        <taxon>Pterygota</taxon>
        <taxon>Neoptera</taxon>
        <taxon>Endopterygota</taxon>
        <taxon>Diptera</taxon>
        <taxon>Nematocera</taxon>
        <taxon>Culicoidea</taxon>
        <taxon>Culicidae</taxon>
        <taxon>Anophelinae</taxon>
        <taxon>Anopheles</taxon>
    </lineage>
</organism>
<feature type="region of interest" description="Disordered" evidence="12">
    <location>
        <begin position="58"/>
        <end position="82"/>
    </location>
</feature>
<keyword evidence="5" id="KW-0812">Transmembrane</keyword>
<protein>
    <recommendedName>
        <fullName evidence="11">Hexosyltransferase</fullName>
        <ecNumber evidence="11">2.4.1.-</ecNumber>
    </recommendedName>
</protein>
<sequence length="509" mass="57134">MFERRPVLGVLGCLTLVLTIWQISPRDVTVYREPTVPYLQPAAPPSSASLLFPSREIEPQRRQRPYGGDDNTPHGEGTGGRRAFGYVGDEFDSHDGTAGTYLNFTAPDWLVAAAAAAAGTRLHAGGLSRRGREGGKEERLGQAGVKSSSSSTQSIASLTAASPLGELLPNDDYTSLIDLTDFKFLINYDYCGVGTEEIGNGVSASRLSWSDAMSEGDDVSRRRRRRNRPSSLKRGDALRGTRIPPPSPPLVLVLIHSAPANLAKRNTIRATWGRPDRRARLIFLMGAVNSTAAQREIEQESRAHDDIVQGSFVDAYRNMTYKHVMALKWFTYHCPGARYVLKTDDDVFVNTPVLYDVLDQVAPQQNLLLCQLVTKLAVKRTHRSKWFVSWREYPAQYYPPHCPGYSILYSPDVARRLYREAQRQPFFWIDDVHITGTVAQNVNVTITPMDGLYLDCDEKRTLLDDKSQPQSSSPTTGRTVFFFTNPNLPKHEIHQLWRAVENERNRVRR</sequence>
<evidence type="ECO:0000256" key="2">
    <source>
        <dbReference type="ARBA" id="ARBA00008661"/>
    </source>
</evidence>
<reference evidence="14" key="1">
    <citation type="submission" date="2022-08" db="UniProtKB">
        <authorList>
            <consortium name="EnsemblMetazoa"/>
        </authorList>
    </citation>
    <scope>IDENTIFICATION</scope>
    <source>
        <strain evidence="14">EBRO</strain>
    </source>
</reference>
<keyword evidence="7" id="KW-1133">Transmembrane helix</keyword>
<accession>A0A182JFM5</accession>
<evidence type="ECO:0000256" key="8">
    <source>
        <dbReference type="ARBA" id="ARBA00023034"/>
    </source>
</evidence>
<evidence type="ECO:0000256" key="4">
    <source>
        <dbReference type="ARBA" id="ARBA00022679"/>
    </source>
</evidence>
<keyword evidence="9" id="KW-0472">Membrane</keyword>
<feature type="signal peptide" evidence="13">
    <location>
        <begin position="1"/>
        <end position="25"/>
    </location>
</feature>
<feature type="region of interest" description="Disordered" evidence="12">
    <location>
        <begin position="125"/>
        <end position="154"/>
    </location>
</feature>
<evidence type="ECO:0000256" key="10">
    <source>
        <dbReference type="ARBA" id="ARBA00023180"/>
    </source>
</evidence>
<keyword evidence="10" id="KW-0325">Glycoprotein</keyword>
<dbReference type="PANTHER" id="PTHR11214:SF376">
    <property type="entry name" value="HEXOSYLTRANSFERASE"/>
    <property type="match status" value="1"/>
</dbReference>
<dbReference type="FunFam" id="3.90.550.50:FF:000001">
    <property type="entry name" value="Hexosyltransferase"/>
    <property type="match status" value="1"/>
</dbReference>
<dbReference type="EnsemblMetazoa" id="AATE017176-RA">
    <property type="protein sequence ID" value="AATE017176-PA.1"/>
    <property type="gene ID" value="AATE017176"/>
</dbReference>
<feature type="chain" id="PRO_5043478461" description="Hexosyltransferase" evidence="13">
    <location>
        <begin position="26"/>
        <end position="509"/>
    </location>
</feature>
<evidence type="ECO:0000256" key="1">
    <source>
        <dbReference type="ARBA" id="ARBA00004323"/>
    </source>
</evidence>
<proteinExistence type="inferred from homology"/>
<dbReference type="Gene3D" id="3.90.550.50">
    <property type="match status" value="1"/>
</dbReference>
<comment type="subcellular location">
    <subcellularLocation>
        <location evidence="1 11">Golgi apparatus membrane</location>
        <topology evidence="1 11">Single-pass type II membrane protein</topology>
    </subcellularLocation>
</comment>
<evidence type="ECO:0000256" key="9">
    <source>
        <dbReference type="ARBA" id="ARBA00023136"/>
    </source>
</evidence>
<evidence type="ECO:0000256" key="13">
    <source>
        <dbReference type="SAM" id="SignalP"/>
    </source>
</evidence>
<dbReference type="GO" id="GO:0006493">
    <property type="term" value="P:protein O-linked glycosylation"/>
    <property type="evidence" value="ECO:0007669"/>
    <property type="project" value="TreeGrafter"/>
</dbReference>
<keyword evidence="8 11" id="KW-0333">Golgi apparatus</keyword>
<dbReference type="GO" id="GO:0016758">
    <property type="term" value="F:hexosyltransferase activity"/>
    <property type="evidence" value="ECO:0007669"/>
    <property type="project" value="InterPro"/>
</dbReference>
<keyword evidence="4" id="KW-0808">Transferase</keyword>
<dbReference type="STRING" id="41427.A0A182JFM5"/>
<keyword evidence="6" id="KW-0735">Signal-anchor</keyword>
<comment type="similarity">
    <text evidence="2 11">Belongs to the glycosyltransferase 31 family.</text>
</comment>
<dbReference type="AlphaFoldDB" id="A0A182JFM5"/>
<feature type="compositionally biased region" description="Basic and acidic residues" evidence="12">
    <location>
        <begin position="130"/>
        <end position="140"/>
    </location>
</feature>
<evidence type="ECO:0000256" key="11">
    <source>
        <dbReference type="RuleBase" id="RU363063"/>
    </source>
</evidence>
<evidence type="ECO:0000256" key="5">
    <source>
        <dbReference type="ARBA" id="ARBA00022692"/>
    </source>
</evidence>